<proteinExistence type="inferred from homology"/>
<comment type="function">
    <text evidence="1 8">Reversible hydration of carbon dioxide.</text>
</comment>
<name>A0A3M7RP18_BRAPC</name>
<accession>A0A3M7RP18</accession>
<comment type="cofactor">
    <cofactor evidence="8">
        <name>Zn(2+)</name>
        <dbReference type="ChEBI" id="CHEBI:29105"/>
    </cofactor>
</comment>
<evidence type="ECO:0000256" key="5">
    <source>
        <dbReference type="ARBA" id="ARBA00022833"/>
    </source>
</evidence>
<evidence type="ECO:0000313" key="10">
    <source>
        <dbReference type="EMBL" id="RNA25282.1"/>
    </source>
</evidence>
<comment type="caution">
    <text evidence="10">The sequence shown here is derived from an EMBL/GenBank/DDBJ whole genome shotgun (WGS) entry which is preliminary data.</text>
</comment>
<protein>
    <recommendedName>
        <fullName evidence="3 8">Carbonic anhydrase</fullName>
        <ecNumber evidence="3 8">4.2.1.1</ecNumber>
    </recommendedName>
</protein>
<dbReference type="InterPro" id="IPR001148">
    <property type="entry name" value="CA_dom"/>
</dbReference>
<sequence length="305" mass="35269">MEFRLLLSLSTLAFTLASEWNYEGQGPDYWIHEYPRCAGRLQSPIDIQESNAIYDSKLGNINFHNYEWPLYWNISNNGHTIIANQLYNESLTPYITGSDFLPGVKYHLQQFHFHWGFNIYQGSEHHIDNKKFPLEIHLVHSSNLNETTVVAFVFQIDKEDNEKIAALISEVGNEDSVSDFNVTKFSLSLLLPTKDLLEKDGYFRYMGSLTTPPCTEGVKWTVFRTKINISEAQMNQFFKNEIEFNNREVQQLNDRKLFINVPNGQLSSTESPDITSGQPPLTICRIFILTLIVHLIYFLLESIDI</sequence>
<comment type="catalytic activity">
    <reaction evidence="7 8">
        <text>hydrogencarbonate + H(+) = CO2 + H2O</text>
        <dbReference type="Rhea" id="RHEA:10748"/>
        <dbReference type="ChEBI" id="CHEBI:15377"/>
        <dbReference type="ChEBI" id="CHEBI:15378"/>
        <dbReference type="ChEBI" id="CHEBI:16526"/>
        <dbReference type="ChEBI" id="CHEBI:17544"/>
        <dbReference type="EC" id="4.2.1.1"/>
    </reaction>
</comment>
<keyword evidence="11" id="KW-1185">Reference proteome</keyword>
<dbReference type="CDD" id="cd00326">
    <property type="entry name" value="alpha_CA"/>
    <property type="match status" value="1"/>
</dbReference>
<reference evidence="10 11" key="1">
    <citation type="journal article" date="2018" name="Sci. Rep.">
        <title>Genomic signatures of local adaptation to the degree of environmental predictability in rotifers.</title>
        <authorList>
            <person name="Franch-Gras L."/>
            <person name="Hahn C."/>
            <person name="Garcia-Roger E.M."/>
            <person name="Carmona M.J."/>
            <person name="Serra M."/>
            <person name="Gomez A."/>
        </authorList>
    </citation>
    <scope>NUCLEOTIDE SEQUENCE [LARGE SCALE GENOMIC DNA]</scope>
    <source>
        <strain evidence="10">HYR1</strain>
    </source>
</reference>
<feature type="domain" description="Alpha-carbonic anhydrase" evidence="9">
    <location>
        <begin position="18"/>
        <end position="261"/>
    </location>
</feature>
<dbReference type="GO" id="GO:0008270">
    <property type="term" value="F:zinc ion binding"/>
    <property type="evidence" value="ECO:0007669"/>
    <property type="project" value="UniProtKB-UniRule"/>
</dbReference>
<keyword evidence="6 8" id="KW-0456">Lyase</keyword>
<dbReference type="PROSITE" id="PS00162">
    <property type="entry name" value="ALPHA_CA_1"/>
    <property type="match status" value="1"/>
</dbReference>
<evidence type="ECO:0000256" key="1">
    <source>
        <dbReference type="ARBA" id="ARBA00002904"/>
    </source>
</evidence>
<comment type="similarity">
    <text evidence="2 8">Belongs to the alpha-carbonic anhydrase family.</text>
</comment>
<dbReference type="EMBL" id="REGN01002949">
    <property type="protein sequence ID" value="RNA25282.1"/>
    <property type="molecule type" value="Genomic_DNA"/>
</dbReference>
<dbReference type="GO" id="GO:0004089">
    <property type="term" value="F:carbonate dehydratase activity"/>
    <property type="evidence" value="ECO:0007669"/>
    <property type="project" value="UniProtKB-UniRule"/>
</dbReference>
<keyword evidence="5 8" id="KW-0862">Zinc</keyword>
<evidence type="ECO:0000256" key="3">
    <source>
        <dbReference type="ARBA" id="ARBA00012925"/>
    </source>
</evidence>
<evidence type="ECO:0000259" key="9">
    <source>
        <dbReference type="PROSITE" id="PS51144"/>
    </source>
</evidence>
<organism evidence="10 11">
    <name type="scientific">Brachionus plicatilis</name>
    <name type="common">Marine rotifer</name>
    <name type="synonym">Brachionus muelleri</name>
    <dbReference type="NCBI Taxonomy" id="10195"/>
    <lineage>
        <taxon>Eukaryota</taxon>
        <taxon>Metazoa</taxon>
        <taxon>Spiralia</taxon>
        <taxon>Gnathifera</taxon>
        <taxon>Rotifera</taxon>
        <taxon>Eurotatoria</taxon>
        <taxon>Monogononta</taxon>
        <taxon>Pseudotrocha</taxon>
        <taxon>Ploima</taxon>
        <taxon>Brachionidae</taxon>
        <taxon>Brachionus</taxon>
    </lineage>
</organism>
<dbReference type="EC" id="4.2.1.1" evidence="3 8"/>
<evidence type="ECO:0000256" key="8">
    <source>
        <dbReference type="RuleBase" id="RU367011"/>
    </source>
</evidence>
<evidence type="ECO:0000256" key="4">
    <source>
        <dbReference type="ARBA" id="ARBA00022723"/>
    </source>
</evidence>
<dbReference type="OrthoDB" id="429145at2759"/>
<dbReference type="SUPFAM" id="SSF51069">
    <property type="entry name" value="Carbonic anhydrase"/>
    <property type="match status" value="1"/>
</dbReference>
<feature type="chain" id="PRO_5025095078" description="Carbonic anhydrase" evidence="8">
    <location>
        <begin position="18"/>
        <end position="305"/>
    </location>
</feature>
<dbReference type="SMART" id="SM01057">
    <property type="entry name" value="Carb_anhydrase"/>
    <property type="match status" value="1"/>
</dbReference>
<dbReference type="PROSITE" id="PS51144">
    <property type="entry name" value="ALPHA_CA_2"/>
    <property type="match status" value="1"/>
</dbReference>
<evidence type="ECO:0000256" key="6">
    <source>
        <dbReference type="ARBA" id="ARBA00023239"/>
    </source>
</evidence>
<dbReference type="Pfam" id="PF00194">
    <property type="entry name" value="Carb_anhydrase"/>
    <property type="match status" value="1"/>
</dbReference>
<dbReference type="InterPro" id="IPR023561">
    <property type="entry name" value="Carbonic_anhydrase_a-class"/>
</dbReference>
<evidence type="ECO:0000313" key="11">
    <source>
        <dbReference type="Proteomes" id="UP000276133"/>
    </source>
</evidence>
<keyword evidence="8" id="KW-0732">Signal</keyword>
<dbReference type="Gene3D" id="3.10.200.10">
    <property type="entry name" value="Alpha carbonic anhydrase"/>
    <property type="match status" value="1"/>
</dbReference>
<dbReference type="Proteomes" id="UP000276133">
    <property type="component" value="Unassembled WGS sequence"/>
</dbReference>
<feature type="signal peptide" evidence="8">
    <location>
        <begin position="1"/>
        <end position="17"/>
    </location>
</feature>
<dbReference type="PANTHER" id="PTHR18952">
    <property type="entry name" value="CARBONIC ANHYDRASE"/>
    <property type="match status" value="1"/>
</dbReference>
<dbReference type="AlphaFoldDB" id="A0A3M7RP18"/>
<gene>
    <name evidence="10" type="ORF">BpHYR1_048652</name>
</gene>
<evidence type="ECO:0000256" key="2">
    <source>
        <dbReference type="ARBA" id="ARBA00010718"/>
    </source>
</evidence>
<evidence type="ECO:0000256" key="7">
    <source>
        <dbReference type="ARBA" id="ARBA00048348"/>
    </source>
</evidence>
<keyword evidence="4 8" id="KW-0479">Metal-binding</keyword>
<dbReference type="PANTHER" id="PTHR18952:SF265">
    <property type="entry name" value="CARBONIC ANHYDRASE"/>
    <property type="match status" value="1"/>
</dbReference>
<dbReference type="InterPro" id="IPR036398">
    <property type="entry name" value="CA_dom_sf"/>
</dbReference>
<dbReference type="InterPro" id="IPR018338">
    <property type="entry name" value="Carbonic_anhydrase_a-class_CS"/>
</dbReference>